<dbReference type="Gene3D" id="3.90.10.10">
    <property type="entry name" value="Cytochrome C3"/>
    <property type="match status" value="1"/>
</dbReference>
<evidence type="ECO:0000256" key="6">
    <source>
        <dbReference type="SAM" id="SignalP"/>
    </source>
</evidence>
<dbReference type="CDD" id="cd08168">
    <property type="entry name" value="Cytochrom_C3"/>
    <property type="match status" value="1"/>
</dbReference>
<dbReference type="GO" id="GO:0020037">
    <property type="term" value="F:heme binding"/>
    <property type="evidence" value="ECO:0007669"/>
    <property type="project" value="InterPro"/>
</dbReference>
<gene>
    <name evidence="8" type="ORF">SAMN02745124_02864</name>
</gene>
<evidence type="ECO:0000256" key="5">
    <source>
        <dbReference type="ARBA" id="ARBA00023004"/>
    </source>
</evidence>
<keyword evidence="9" id="KW-1185">Reference proteome</keyword>
<dbReference type="InterPro" id="IPR020942">
    <property type="entry name" value="Cyt_c_III_dom"/>
</dbReference>
<accession>A0A1M5X8R4</accession>
<dbReference type="AlphaFoldDB" id="A0A1M5X8R4"/>
<keyword evidence="1" id="KW-0813">Transport</keyword>
<evidence type="ECO:0000259" key="7">
    <source>
        <dbReference type="Pfam" id="PF02085"/>
    </source>
</evidence>
<keyword evidence="5" id="KW-0408">Iron</keyword>
<keyword evidence="6" id="KW-0732">Signal</keyword>
<evidence type="ECO:0000313" key="9">
    <source>
        <dbReference type="Proteomes" id="UP000184139"/>
    </source>
</evidence>
<feature type="chain" id="PRO_5012861464" evidence="6">
    <location>
        <begin position="24"/>
        <end position="134"/>
    </location>
</feature>
<evidence type="ECO:0000256" key="3">
    <source>
        <dbReference type="ARBA" id="ARBA00022723"/>
    </source>
</evidence>
<dbReference type="InterPro" id="IPR036280">
    <property type="entry name" value="Multihaem_cyt_sf"/>
</dbReference>
<feature type="domain" description="Class III cytochrome C" evidence="7">
    <location>
        <begin position="36"/>
        <end position="133"/>
    </location>
</feature>
<dbReference type="GO" id="GO:0046872">
    <property type="term" value="F:metal ion binding"/>
    <property type="evidence" value="ECO:0007669"/>
    <property type="project" value="UniProtKB-KW"/>
</dbReference>
<keyword evidence="2" id="KW-0349">Heme</keyword>
<organism evidence="8 9">
    <name type="scientific">Desulfofustis glycolicus DSM 9705</name>
    <dbReference type="NCBI Taxonomy" id="1121409"/>
    <lineage>
        <taxon>Bacteria</taxon>
        <taxon>Pseudomonadati</taxon>
        <taxon>Thermodesulfobacteriota</taxon>
        <taxon>Desulfobulbia</taxon>
        <taxon>Desulfobulbales</taxon>
        <taxon>Desulfocapsaceae</taxon>
        <taxon>Desulfofustis</taxon>
    </lineage>
</organism>
<keyword evidence="4" id="KW-0249">Electron transport</keyword>
<dbReference type="Pfam" id="PF02085">
    <property type="entry name" value="Cytochrom_CIII"/>
    <property type="match status" value="1"/>
</dbReference>
<reference evidence="8 9" key="1">
    <citation type="submission" date="2016-11" db="EMBL/GenBank/DDBJ databases">
        <authorList>
            <person name="Jaros S."/>
            <person name="Januszkiewicz K."/>
            <person name="Wedrychowicz H."/>
        </authorList>
    </citation>
    <scope>NUCLEOTIDE SEQUENCE [LARGE SCALE GENOMIC DNA]</scope>
    <source>
        <strain evidence="8 9">DSM 9705</strain>
    </source>
</reference>
<dbReference type="Proteomes" id="UP000184139">
    <property type="component" value="Unassembled WGS sequence"/>
</dbReference>
<evidence type="ECO:0000256" key="1">
    <source>
        <dbReference type="ARBA" id="ARBA00022448"/>
    </source>
</evidence>
<dbReference type="GO" id="GO:0009055">
    <property type="term" value="F:electron transfer activity"/>
    <property type="evidence" value="ECO:0007669"/>
    <property type="project" value="InterPro"/>
</dbReference>
<feature type="signal peptide" evidence="6">
    <location>
        <begin position="1"/>
        <end position="23"/>
    </location>
</feature>
<evidence type="ECO:0000256" key="2">
    <source>
        <dbReference type="ARBA" id="ARBA00022617"/>
    </source>
</evidence>
<dbReference type="SUPFAM" id="SSF48695">
    <property type="entry name" value="Multiheme cytochromes"/>
    <property type="match status" value="1"/>
</dbReference>
<protein>
    <submittedName>
        <fullName evidence="8">Class III cytochrome C family protein</fullName>
    </submittedName>
</protein>
<proteinExistence type="predicted"/>
<evidence type="ECO:0000256" key="4">
    <source>
        <dbReference type="ARBA" id="ARBA00022982"/>
    </source>
</evidence>
<name>A0A1M5X8R4_9BACT</name>
<sequence length="134" mass="14331">MMKKLLLCICAVAVLGFAGVVVAQDPPADMILQAEIDKAKKPKPAVFPHAKHQEIAACGDCHHGAENGKQVPYTEGMEIAKCESCHNSGIEGLPKEVATYKDAAHKNCRDCHKKAAADNPALAEVFKGCKPCHQ</sequence>
<keyword evidence="3" id="KW-0479">Metal-binding</keyword>
<dbReference type="EMBL" id="FQXS01000018">
    <property type="protein sequence ID" value="SHH96189.1"/>
    <property type="molecule type" value="Genomic_DNA"/>
</dbReference>
<dbReference type="STRING" id="1121409.SAMN02745124_02864"/>
<evidence type="ECO:0000313" key="8">
    <source>
        <dbReference type="EMBL" id="SHH96189.1"/>
    </source>
</evidence>
<dbReference type="RefSeq" id="WP_244155857.1">
    <property type="nucleotide sequence ID" value="NZ_FQXS01000018.1"/>
</dbReference>